<organism evidence="2 3">
    <name type="scientific">Halorubrum sodomense</name>
    <dbReference type="NCBI Taxonomy" id="35743"/>
    <lineage>
        <taxon>Archaea</taxon>
        <taxon>Methanobacteriati</taxon>
        <taxon>Methanobacteriota</taxon>
        <taxon>Stenosarchaea group</taxon>
        <taxon>Halobacteria</taxon>
        <taxon>Halobacteriales</taxon>
        <taxon>Haloferacaceae</taxon>
        <taxon>Halorubrum</taxon>
    </lineage>
</organism>
<feature type="transmembrane region" description="Helical" evidence="1">
    <location>
        <begin position="89"/>
        <end position="107"/>
    </location>
</feature>
<dbReference type="OrthoDB" id="187492at2157"/>
<dbReference type="EMBL" id="FOYN01000001">
    <property type="protein sequence ID" value="SFR30249.1"/>
    <property type="molecule type" value="Genomic_DNA"/>
</dbReference>
<feature type="transmembrane region" description="Helical" evidence="1">
    <location>
        <begin position="44"/>
        <end position="65"/>
    </location>
</feature>
<accession>A0A1I6FJX8</accession>
<feature type="transmembrane region" description="Helical" evidence="1">
    <location>
        <begin position="20"/>
        <end position="38"/>
    </location>
</feature>
<reference evidence="3" key="1">
    <citation type="submission" date="2016-10" db="EMBL/GenBank/DDBJ databases">
        <authorList>
            <person name="Varghese N."/>
            <person name="Submissions S."/>
        </authorList>
    </citation>
    <scope>NUCLEOTIDE SEQUENCE [LARGE SCALE GENOMIC DNA]</scope>
    <source>
        <strain evidence="3">RD 26</strain>
    </source>
</reference>
<protein>
    <submittedName>
        <fullName evidence="2">Uncharacterized protein</fullName>
    </submittedName>
</protein>
<proteinExistence type="predicted"/>
<dbReference type="STRING" id="35743.SAMN04487937_0066"/>
<keyword evidence="3" id="KW-1185">Reference proteome</keyword>
<gene>
    <name evidence="2" type="ORF">SAMN04487937_0066</name>
</gene>
<keyword evidence="1" id="KW-0812">Transmembrane</keyword>
<evidence type="ECO:0000313" key="3">
    <source>
        <dbReference type="Proteomes" id="UP000198932"/>
    </source>
</evidence>
<evidence type="ECO:0000313" key="2">
    <source>
        <dbReference type="EMBL" id="SFR30249.1"/>
    </source>
</evidence>
<dbReference type="Proteomes" id="UP000198932">
    <property type="component" value="Unassembled WGS sequence"/>
</dbReference>
<dbReference type="RefSeq" id="WP_092919312.1">
    <property type="nucleotide sequence ID" value="NZ_FOYN01000001.1"/>
</dbReference>
<keyword evidence="1" id="KW-0472">Membrane</keyword>
<name>A0A1I6FJX8_HALSD</name>
<keyword evidence="1" id="KW-1133">Transmembrane helix</keyword>
<dbReference type="AlphaFoldDB" id="A0A1I6FJX8"/>
<sequence length="108" mass="11282">MVGAPRLRNRRGEPIDPVPFLVTAGLTFTLVFSFGPLYGLAYGLSLPVALAASAGGFAGVAWLAYRQLVRSAPPADAGTLPVGLRFERLLYAGIGLGIVFVALTLPLL</sequence>
<evidence type="ECO:0000256" key="1">
    <source>
        <dbReference type="SAM" id="Phobius"/>
    </source>
</evidence>